<dbReference type="InterPro" id="IPR003439">
    <property type="entry name" value="ABC_transporter-like_ATP-bd"/>
</dbReference>
<gene>
    <name evidence="10" type="ORF">CHIRRI_LOCUS11813</name>
</gene>
<dbReference type="PROSITE" id="PS50893">
    <property type="entry name" value="ABC_TRANSPORTER_2"/>
    <property type="match status" value="1"/>
</dbReference>
<dbReference type="PROSITE" id="PS50929">
    <property type="entry name" value="ABC_TM1F"/>
    <property type="match status" value="2"/>
</dbReference>
<keyword evidence="5 7" id="KW-1133">Transmembrane helix</keyword>
<accession>A0A9N9S465</accession>
<feature type="transmembrane region" description="Helical" evidence="7">
    <location>
        <begin position="285"/>
        <end position="308"/>
    </location>
</feature>
<dbReference type="InterPro" id="IPR027417">
    <property type="entry name" value="P-loop_NTPase"/>
</dbReference>
<feature type="transmembrane region" description="Helical" evidence="7">
    <location>
        <begin position="1083"/>
        <end position="1105"/>
    </location>
</feature>
<dbReference type="Gene3D" id="1.20.1560.10">
    <property type="entry name" value="ABC transporter type 1, transmembrane domain"/>
    <property type="match status" value="2"/>
</dbReference>
<dbReference type="PANTHER" id="PTHR24223:SF447">
    <property type="entry name" value="MULTIDRUG RESISTANCE-ASSOCIATED PROTEIN 5"/>
    <property type="match status" value="1"/>
</dbReference>
<feature type="transmembrane region" description="Helical" evidence="7">
    <location>
        <begin position="360"/>
        <end position="378"/>
    </location>
</feature>
<feature type="transmembrane region" description="Helical" evidence="7">
    <location>
        <begin position="824"/>
        <end position="850"/>
    </location>
</feature>
<feature type="transmembrane region" description="Helical" evidence="7">
    <location>
        <begin position="1047"/>
        <end position="1071"/>
    </location>
</feature>
<dbReference type="SUPFAM" id="SSF52540">
    <property type="entry name" value="P-loop containing nucleoside triphosphate hydrolases"/>
    <property type="match status" value="2"/>
</dbReference>
<organism evidence="10 11">
    <name type="scientific">Chironomus riparius</name>
    <dbReference type="NCBI Taxonomy" id="315576"/>
    <lineage>
        <taxon>Eukaryota</taxon>
        <taxon>Metazoa</taxon>
        <taxon>Ecdysozoa</taxon>
        <taxon>Arthropoda</taxon>
        <taxon>Hexapoda</taxon>
        <taxon>Insecta</taxon>
        <taxon>Pterygota</taxon>
        <taxon>Neoptera</taxon>
        <taxon>Endopterygota</taxon>
        <taxon>Diptera</taxon>
        <taxon>Nematocera</taxon>
        <taxon>Chironomoidea</taxon>
        <taxon>Chironomidae</taxon>
        <taxon>Chironominae</taxon>
        <taxon>Chironomus</taxon>
    </lineage>
</organism>
<dbReference type="InterPro" id="IPR036640">
    <property type="entry name" value="ABC1_TM_sf"/>
</dbReference>
<dbReference type="GO" id="GO:0016020">
    <property type="term" value="C:membrane"/>
    <property type="evidence" value="ECO:0007669"/>
    <property type="project" value="InterPro"/>
</dbReference>
<keyword evidence="11" id="KW-1185">Reference proteome</keyword>
<evidence type="ECO:0000256" key="1">
    <source>
        <dbReference type="ARBA" id="ARBA00022448"/>
    </source>
</evidence>
<dbReference type="Gene3D" id="3.40.50.300">
    <property type="entry name" value="P-loop containing nucleotide triphosphate hydrolases"/>
    <property type="match status" value="2"/>
</dbReference>
<dbReference type="SUPFAM" id="SSF90123">
    <property type="entry name" value="ABC transporter transmembrane region"/>
    <property type="match status" value="2"/>
</dbReference>
<evidence type="ECO:0000256" key="6">
    <source>
        <dbReference type="ARBA" id="ARBA00023136"/>
    </source>
</evidence>
<feature type="transmembrane region" description="Helical" evidence="7">
    <location>
        <begin position="179"/>
        <end position="200"/>
    </location>
</feature>
<evidence type="ECO:0000256" key="2">
    <source>
        <dbReference type="ARBA" id="ARBA00022692"/>
    </source>
</evidence>
<reference evidence="10" key="2">
    <citation type="submission" date="2022-10" db="EMBL/GenBank/DDBJ databases">
        <authorList>
            <consortium name="ENA_rothamsted_submissions"/>
            <consortium name="culmorum"/>
            <person name="King R."/>
        </authorList>
    </citation>
    <scope>NUCLEOTIDE SEQUENCE</scope>
</reference>
<keyword evidence="3" id="KW-0547">Nucleotide-binding</keyword>
<feature type="domain" description="ABC transmembrane type-1" evidence="9">
    <location>
        <begin position="830"/>
        <end position="1096"/>
    </location>
</feature>
<dbReference type="InterPro" id="IPR050173">
    <property type="entry name" value="ABC_transporter_C-like"/>
</dbReference>
<dbReference type="GO" id="GO:0140359">
    <property type="term" value="F:ABC-type transporter activity"/>
    <property type="evidence" value="ECO:0007669"/>
    <property type="project" value="InterPro"/>
</dbReference>
<sequence>MKKKLDAIPLTVISDDVSAIESLQSNESVGDSVFDSEKQQTEAVKKLGHFGRRSLRVNSTYISQKDQFSRYKTALATFIPFRSKVTKTINSELPVDSIGCFSNLSFSWVKDYLVLPHNDPMMDSAEHRKKYELDITLPYNDSADVNGKRLLGIYKDEKQSHGRHGSMMKVVWNFCKTRVIVASLFYTLSVLCALSAPVIFLKMTLDALEMEGEINSNGTTSNGGTINNTTFIGINETLSRNTTLAPPTTLAITTTIQALVDRTTQVSVFKFFQFSFSFYGRFKCIYYMLGFIGCFFAAMFFDSITKWLNLRTSIRLRTAVLSATYRKAIKSSIVNNIAPHQILTDDIDNMMELVDYLTKILGTVIAMILSLVASVMLLRSPAVWPIFACIGFFCIPVILAKISTNRFRKCQHYLLKKVTFIESFCVNFKDIIVHSLSYEYIKNFYYLNSAQFSALRISNVFSVEIYEGLTSVLLGGLYLIWCDADIFTDNVETLVLVIVYVYFIKNYVSDYCHSIQAISNGKGSLEKLKNSFAMLVDPELSRVRTIDTRVLISMSDCRFSWDDNIRFTLDVSKGEVLGVCGKHKKALIYAILGHGECKEGIMRQRGVVGFFSEEPFICIGSVKDNILMGTDFDAKRYYAAVTMTNLNDDVLQTLGTDELPIEMLDLNQQQKQRIALARAIYSDRDIYLFDEPFKNAVFSSNILQLFANIVHHISSDPNKAIIICSTNTQILNICQRVYDSSENRVYSHAEYERISTLSYHENPVHYTFENIKGCSLNALTVYKMPSRFHVQIIDESHSRTSQRGDESTEHLIAKNKYIHNFSIGIVNIIFISFFTTLTVLLYLSLIVGFICIVMDAKVAPMLNLVFLGCFVAAFSIELIKKIYVAKLIEIKLKKFHKMIFEKLLKTSLDFLCGTNIADILNWFSITFYTLAQPYTKLIESIIMIALGGLILLLCNFWLTSAVILILIFGQVVSAHYIFEKRLRPTLNYYTLVEYESRKKMLALIINNLRGRDVIQSFEKTSEFCRDFNTVVEDNSTSIFLQKSLKNYVSFTVQILMAINVTVITLMTLLIGEISIYNYLLSILLYYLLMHYVNEAILAYLDWLIMNCRQNLINSEIKNIAKTSQISMLYESTQLGTGDGLSIEFKDVQIKLCGKRVLDIPHLTIEKFDIIGMTGNSSHLITSVLFKLIKPVVGSISIESYDLNVISQDNLSKVIAVVPHDLKIQNITIAEFLNPNNSIPYKSISNKIQEVLPQILKLPNKTSELMQCLSRKEKQLLCLIKATLKPPEPKLVIIEYPDIEIQPIINLFVRREFNTKTVIIIGTNHRHFEACNRIINFDIQNK</sequence>
<keyword evidence="6 7" id="KW-0472">Membrane</keyword>
<evidence type="ECO:0000256" key="7">
    <source>
        <dbReference type="SAM" id="Phobius"/>
    </source>
</evidence>
<evidence type="ECO:0000259" key="8">
    <source>
        <dbReference type="PROSITE" id="PS50893"/>
    </source>
</evidence>
<reference evidence="10" key="1">
    <citation type="submission" date="2022-01" db="EMBL/GenBank/DDBJ databases">
        <authorList>
            <person name="King R."/>
        </authorList>
    </citation>
    <scope>NUCLEOTIDE SEQUENCE</scope>
</reference>
<dbReference type="GO" id="GO:0005524">
    <property type="term" value="F:ATP binding"/>
    <property type="evidence" value="ECO:0007669"/>
    <property type="project" value="UniProtKB-KW"/>
</dbReference>
<keyword evidence="2 7" id="KW-0812">Transmembrane</keyword>
<evidence type="ECO:0000256" key="5">
    <source>
        <dbReference type="ARBA" id="ARBA00022989"/>
    </source>
</evidence>
<dbReference type="PANTHER" id="PTHR24223">
    <property type="entry name" value="ATP-BINDING CASSETTE SUB-FAMILY C"/>
    <property type="match status" value="1"/>
</dbReference>
<keyword evidence="1" id="KW-0813">Transport</keyword>
<feature type="transmembrane region" description="Helical" evidence="7">
    <location>
        <begin position="862"/>
        <end position="883"/>
    </location>
</feature>
<dbReference type="EMBL" id="OU895879">
    <property type="protein sequence ID" value="CAG9808981.1"/>
    <property type="molecule type" value="Genomic_DNA"/>
</dbReference>
<name>A0A9N9S465_9DIPT</name>
<dbReference type="GO" id="GO:0016887">
    <property type="term" value="F:ATP hydrolysis activity"/>
    <property type="evidence" value="ECO:0007669"/>
    <property type="project" value="InterPro"/>
</dbReference>
<feature type="transmembrane region" description="Helical" evidence="7">
    <location>
        <begin position="384"/>
        <end position="402"/>
    </location>
</feature>
<proteinExistence type="predicted"/>
<keyword evidence="4" id="KW-0067">ATP-binding</keyword>
<feature type="domain" description="ABC transmembrane type-1" evidence="9">
    <location>
        <begin position="248"/>
        <end position="414"/>
    </location>
</feature>
<protein>
    <submittedName>
        <fullName evidence="10">Uncharacterized protein</fullName>
    </submittedName>
</protein>
<evidence type="ECO:0000313" key="10">
    <source>
        <dbReference type="EMBL" id="CAG9808981.1"/>
    </source>
</evidence>
<dbReference type="Proteomes" id="UP001153620">
    <property type="component" value="Chromosome 3"/>
</dbReference>
<evidence type="ECO:0000259" key="9">
    <source>
        <dbReference type="PROSITE" id="PS50929"/>
    </source>
</evidence>
<evidence type="ECO:0000256" key="4">
    <source>
        <dbReference type="ARBA" id="ARBA00022840"/>
    </source>
</evidence>
<dbReference type="InterPro" id="IPR011527">
    <property type="entry name" value="ABC1_TM_dom"/>
</dbReference>
<evidence type="ECO:0000256" key="3">
    <source>
        <dbReference type="ARBA" id="ARBA00022741"/>
    </source>
</evidence>
<feature type="domain" description="ABC transporter" evidence="8">
    <location>
        <begin position="543"/>
        <end position="767"/>
    </location>
</feature>
<evidence type="ECO:0000313" key="11">
    <source>
        <dbReference type="Proteomes" id="UP001153620"/>
    </source>
</evidence>
<dbReference type="OrthoDB" id="8174258at2759"/>